<evidence type="ECO:0000313" key="1">
    <source>
        <dbReference type="EMBL" id="MCM1987507.1"/>
    </source>
</evidence>
<name>A0A9E5DC58_9EURY</name>
<dbReference type="Proteomes" id="UP001056766">
    <property type="component" value="Unassembled WGS sequence"/>
</dbReference>
<comment type="caution">
    <text evidence="1">The sequence shown here is derived from an EMBL/GenBank/DDBJ whole genome shotgun (WGS) entry which is preliminary data.</text>
</comment>
<sequence length="67" mass="7778">MYEKPKCTFYGETNDINALIGCVIRTLDKADMGKEKLEYIRKISRDGNMFDSAIKISSNYVEFMEIE</sequence>
<reference evidence="1" key="2">
    <citation type="submission" date="2021-04" db="EMBL/GenBank/DDBJ databases">
        <authorList>
            <person name="Dong X."/>
        </authorList>
    </citation>
    <scope>NUCLEOTIDE SEQUENCE</scope>
    <source>
        <strain evidence="1">LLY</strain>
    </source>
</reference>
<evidence type="ECO:0000313" key="2">
    <source>
        <dbReference type="Proteomes" id="UP001056766"/>
    </source>
</evidence>
<proteinExistence type="predicted"/>
<accession>A0A9E5DC58</accession>
<gene>
    <name evidence="1" type="ORF">KDK67_11045</name>
</gene>
<dbReference type="RefSeq" id="WP_250868859.1">
    <property type="nucleotide sequence ID" value="NZ_JAGSOI010000053.1"/>
</dbReference>
<keyword evidence="2" id="KW-1185">Reference proteome</keyword>
<reference evidence="1" key="1">
    <citation type="journal article" date="2021" name="mSystems">
        <title>Bacteria and Archaea Synergistically Convert Glycine Betaine to Biogenic Methane in the Formosa Cold Seep of the South China Sea.</title>
        <authorList>
            <person name="Li L."/>
            <person name="Zhang W."/>
            <person name="Zhang S."/>
            <person name="Song L."/>
            <person name="Sun Q."/>
            <person name="Zhang H."/>
            <person name="Xiang H."/>
            <person name="Dong X."/>
        </authorList>
    </citation>
    <scope>NUCLEOTIDE SEQUENCE</scope>
    <source>
        <strain evidence="1">LLY</strain>
    </source>
</reference>
<organism evidence="1 2">
    <name type="scientific">Methanococcoides seepicolus</name>
    <dbReference type="NCBI Taxonomy" id="2828780"/>
    <lineage>
        <taxon>Archaea</taxon>
        <taxon>Methanobacteriati</taxon>
        <taxon>Methanobacteriota</taxon>
        <taxon>Stenosarchaea group</taxon>
        <taxon>Methanomicrobia</taxon>
        <taxon>Methanosarcinales</taxon>
        <taxon>Methanosarcinaceae</taxon>
        <taxon>Methanococcoides</taxon>
    </lineage>
</organism>
<dbReference type="EMBL" id="JAGSOI010000053">
    <property type="protein sequence ID" value="MCM1987507.1"/>
    <property type="molecule type" value="Genomic_DNA"/>
</dbReference>
<protein>
    <submittedName>
        <fullName evidence="1">Uncharacterized protein</fullName>
    </submittedName>
</protein>
<dbReference type="AlphaFoldDB" id="A0A9E5DC58"/>